<organism evidence="1 2">
    <name type="scientific">Cyclobacterium marinum (strain ATCC 25205 / DSM 745 / LMG 13164 / NCIMB 1802)</name>
    <name type="common">Flectobacillus marinus</name>
    <dbReference type="NCBI Taxonomy" id="880070"/>
    <lineage>
        <taxon>Bacteria</taxon>
        <taxon>Pseudomonadati</taxon>
        <taxon>Bacteroidota</taxon>
        <taxon>Cytophagia</taxon>
        <taxon>Cytophagales</taxon>
        <taxon>Cyclobacteriaceae</taxon>
        <taxon>Cyclobacterium</taxon>
    </lineage>
</organism>
<name>G0IVE3_CYCMS</name>
<gene>
    <name evidence="1" type="ordered locus">Cycma_4238</name>
</gene>
<protein>
    <submittedName>
        <fullName evidence="1">Uncharacterized protein</fullName>
    </submittedName>
</protein>
<dbReference type="KEGG" id="cmr:Cycma_4238"/>
<proteinExistence type="predicted"/>
<evidence type="ECO:0000313" key="1">
    <source>
        <dbReference type="EMBL" id="AEL27942.1"/>
    </source>
</evidence>
<dbReference type="HOGENOM" id="CLU_3079014_0_0_10"/>
<keyword evidence="2" id="KW-1185">Reference proteome</keyword>
<dbReference type="AlphaFoldDB" id="G0IVE3"/>
<reference evidence="2" key="1">
    <citation type="submission" date="2011-07" db="EMBL/GenBank/DDBJ databases">
        <title>The complete genome of Cyclobacterium marinum DSM 745.</title>
        <authorList>
            <person name="Lucas S."/>
            <person name="Han J."/>
            <person name="Lapidus A."/>
            <person name="Bruce D."/>
            <person name="Goodwin L."/>
            <person name="Pitluck S."/>
            <person name="Peters L."/>
            <person name="Kyrpides N."/>
            <person name="Mavromatis K."/>
            <person name="Ivanova N."/>
            <person name="Ovchinnikova G."/>
            <person name="Chertkov O."/>
            <person name="Detter J.C."/>
            <person name="Tapia R."/>
            <person name="Han C."/>
            <person name="Land M."/>
            <person name="Hauser L."/>
            <person name="Markowitz V."/>
            <person name="Cheng J.-F."/>
            <person name="Hugenholtz P."/>
            <person name="Woyke T."/>
            <person name="Wu D."/>
            <person name="Tindall B."/>
            <person name="Schuetze A."/>
            <person name="Brambilla E."/>
            <person name="Klenk H.-P."/>
            <person name="Eisen J.A."/>
        </authorList>
    </citation>
    <scope>NUCLEOTIDE SEQUENCE [LARGE SCALE GENOMIC DNA]</scope>
    <source>
        <strain evidence="2">ATCC 25205 / DSM 745 / LMG 13164 / NCIMB 1802</strain>
    </source>
</reference>
<evidence type="ECO:0000313" key="2">
    <source>
        <dbReference type="Proteomes" id="UP000001635"/>
    </source>
</evidence>
<dbReference type="EMBL" id="CP002955">
    <property type="protein sequence ID" value="AEL27942.1"/>
    <property type="molecule type" value="Genomic_DNA"/>
</dbReference>
<sequence length="52" mass="5955">METPASNKCHNSQMQELQVLHTLDYTCLTPYESLAYLGNITTNVILYDILLH</sequence>
<dbReference type="Proteomes" id="UP000001635">
    <property type="component" value="Chromosome"/>
</dbReference>
<accession>G0IVE3</accession>